<reference evidence="1 2" key="1">
    <citation type="submission" date="2016-04" db="EMBL/GenBank/DDBJ databases">
        <authorList>
            <person name="Chen L."/>
            <person name="Zhuang W."/>
            <person name="Wang G."/>
        </authorList>
    </citation>
    <scope>NUCLEOTIDE SEQUENCE [LARGE SCALE GENOMIC DNA]</scope>
    <source>
        <strain evidence="2">GR20</strain>
    </source>
</reference>
<protein>
    <submittedName>
        <fullName evidence="1">Uncharacterized protein</fullName>
    </submittedName>
</protein>
<sequence>MKLNLYISNKKGKSKRMEEIVSIEFEYKHKIYYALARIKDKKDHNEYHITVMNGELEQKLYGNHVFVDDDSWIELSPMPENRTGQLRLAVGMALCKHFNKPHHFTTTAVK</sequence>
<accession>A0ABX3NZI1</accession>
<gene>
    <name evidence="1" type="ORF">A4D02_26785</name>
</gene>
<evidence type="ECO:0000313" key="1">
    <source>
        <dbReference type="EMBL" id="OQP50047.1"/>
    </source>
</evidence>
<organism evidence="1 2">
    <name type="scientific">Niastella koreensis</name>
    <dbReference type="NCBI Taxonomy" id="354356"/>
    <lineage>
        <taxon>Bacteria</taxon>
        <taxon>Pseudomonadati</taxon>
        <taxon>Bacteroidota</taxon>
        <taxon>Chitinophagia</taxon>
        <taxon>Chitinophagales</taxon>
        <taxon>Chitinophagaceae</taxon>
        <taxon>Niastella</taxon>
    </lineage>
</organism>
<keyword evidence="2" id="KW-1185">Reference proteome</keyword>
<dbReference type="EMBL" id="LWBO01000007">
    <property type="protein sequence ID" value="OQP50047.1"/>
    <property type="molecule type" value="Genomic_DNA"/>
</dbReference>
<dbReference type="Proteomes" id="UP000192277">
    <property type="component" value="Unassembled WGS sequence"/>
</dbReference>
<evidence type="ECO:0000313" key="2">
    <source>
        <dbReference type="Proteomes" id="UP000192277"/>
    </source>
</evidence>
<comment type="caution">
    <text evidence="1">The sequence shown here is derived from an EMBL/GenBank/DDBJ whole genome shotgun (WGS) entry which is preliminary data.</text>
</comment>
<proteinExistence type="predicted"/>
<name>A0ABX3NZI1_9BACT</name>